<feature type="domain" description="Protein-glutamine gamma-glutamyltransferase-like C-terminal" evidence="3">
    <location>
        <begin position="134"/>
        <end position="201"/>
    </location>
</feature>
<keyword evidence="5" id="KW-1185">Reference proteome</keyword>
<dbReference type="RefSeq" id="WP_132411021.1">
    <property type="nucleotide sequence ID" value="NZ_SMKA01000142.1"/>
</dbReference>
<feature type="region of interest" description="Disordered" evidence="1">
    <location>
        <begin position="32"/>
        <end position="56"/>
    </location>
</feature>
<accession>A0A4R4PQD1</accession>
<evidence type="ECO:0000256" key="2">
    <source>
        <dbReference type="SAM" id="Phobius"/>
    </source>
</evidence>
<dbReference type="AlphaFoldDB" id="A0A4R4PQD1"/>
<dbReference type="EMBL" id="SMKA01000142">
    <property type="protein sequence ID" value="TDC24408.1"/>
    <property type="molecule type" value="Genomic_DNA"/>
</dbReference>
<evidence type="ECO:0000313" key="4">
    <source>
        <dbReference type="EMBL" id="TDC24408.1"/>
    </source>
</evidence>
<proteinExistence type="predicted"/>
<evidence type="ECO:0000313" key="5">
    <source>
        <dbReference type="Proteomes" id="UP000295075"/>
    </source>
</evidence>
<protein>
    <submittedName>
        <fullName evidence="4">DUF4129 domain-containing protein</fullName>
    </submittedName>
</protein>
<dbReference type="Pfam" id="PF13559">
    <property type="entry name" value="DUF4129"/>
    <property type="match status" value="1"/>
</dbReference>
<reference evidence="4 5" key="1">
    <citation type="submission" date="2019-03" db="EMBL/GenBank/DDBJ databases">
        <title>Draft genome sequences of novel Actinobacteria.</title>
        <authorList>
            <person name="Sahin N."/>
            <person name="Ay H."/>
            <person name="Saygin H."/>
        </authorList>
    </citation>
    <scope>NUCLEOTIDE SEQUENCE [LARGE SCALE GENOMIC DNA]</scope>
    <source>
        <strain evidence="4 5">JCM 30547</strain>
    </source>
</reference>
<keyword evidence="2" id="KW-0812">Transmembrane</keyword>
<dbReference type="Proteomes" id="UP000295075">
    <property type="component" value="Unassembled WGS sequence"/>
</dbReference>
<feature type="transmembrane region" description="Helical" evidence="2">
    <location>
        <begin position="66"/>
        <end position="88"/>
    </location>
</feature>
<dbReference type="InterPro" id="IPR025403">
    <property type="entry name" value="TgpA-like_C"/>
</dbReference>
<organism evidence="4 5">
    <name type="scientific">Kribbella albertanoniae</name>
    <dbReference type="NCBI Taxonomy" id="1266829"/>
    <lineage>
        <taxon>Bacteria</taxon>
        <taxon>Bacillati</taxon>
        <taxon>Actinomycetota</taxon>
        <taxon>Actinomycetes</taxon>
        <taxon>Propionibacteriales</taxon>
        <taxon>Kribbellaceae</taxon>
        <taxon>Kribbella</taxon>
    </lineage>
</organism>
<dbReference type="OrthoDB" id="5198230at2"/>
<sequence>MRGTRRGALVLTTGLGLAVIVVLAASSGTVHPFSDRPPRPPIIHQPGDSTDGPRISSDPMPDWFDGLLNVALVMLAVLVGLAVVWALYAGVRMQRDKSAVAEGERVRTERLAEAVATSLAQVDHGTPDDAVIACWVALEQAAAAADLNRRPAETSTEFTARVFSTATVSRDDLDALADLYREARYSTHASSETDRSAARAVLHRLQDELVPQRSPVGRVIARVSRRSTSAG</sequence>
<keyword evidence="2" id="KW-0472">Membrane</keyword>
<gene>
    <name evidence="4" type="ORF">E1261_26310</name>
</gene>
<evidence type="ECO:0000256" key="1">
    <source>
        <dbReference type="SAM" id="MobiDB-lite"/>
    </source>
</evidence>
<name>A0A4R4PQD1_9ACTN</name>
<keyword evidence="2" id="KW-1133">Transmembrane helix</keyword>
<comment type="caution">
    <text evidence="4">The sequence shown here is derived from an EMBL/GenBank/DDBJ whole genome shotgun (WGS) entry which is preliminary data.</text>
</comment>
<evidence type="ECO:0000259" key="3">
    <source>
        <dbReference type="Pfam" id="PF13559"/>
    </source>
</evidence>